<dbReference type="EMBL" id="MU794446">
    <property type="protein sequence ID" value="KAJ3779651.1"/>
    <property type="molecule type" value="Genomic_DNA"/>
</dbReference>
<dbReference type="PANTHER" id="PTHR16171">
    <property type="entry name" value="DNA REPAIR PROTEIN COMPLEMENTING XP-G CELLS-RELATED"/>
    <property type="match status" value="1"/>
</dbReference>
<dbReference type="GO" id="GO:0005634">
    <property type="term" value="C:nucleus"/>
    <property type="evidence" value="ECO:0007669"/>
    <property type="project" value="UniProtKB-SubCell"/>
</dbReference>
<comment type="subcellular location">
    <subcellularLocation>
        <location evidence="1">Nucleus</location>
    </subcellularLocation>
</comment>
<sequence length="210" mass="23751">DGLHKFKDWWLKVQSGKDHEHESSSPFRKRFKKKFKNLYLPAEWPNPAVRDAYYHPTVDSSDEPFKWGLPDLDALRAFLNDELSWNQAKVDDLLLPIIQKVGKRGQVNTMNRQGNLNNFFDVSAGGGSVAPRKRQAYASKRLQQVVSDFRKTRKSVSSFSTAESSSEDDVEQSAEGDEQPPTKKPRASTKGKEKVSNTGTRSKKPAARGR</sequence>
<comment type="caution">
    <text evidence="4">The sequence shown here is derived from an EMBL/GenBank/DDBJ whole genome shotgun (WGS) entry which is preliminary data.</text>
</comment>
<organism evidence="4 5">
    <name type="scientific">Lentinula aff. detonsa</name>
    <dbReference type="NCBI Taxonomy" id="2804958"/>
    <lineage>
        <taxon>Eukaryota</taxon>
        <taxon>Fungi</taxon>
        <taxon>Dikarya</taxon>
        <taxon>Basidiomycota</taxon>
        <taxon>Agaricomycotina</taxon>
        <taxon>Agaricomycetes</taxon>
        <taxon>Agaricomycetidae</taxon>
        <taxon>Agaricales</taxon>
        <taxon>Marasmiineae</taxon>
        <taxon>Omphalotaceae</taxon>
        <taxon>Lentinula</taxon>
    </lineage>
</organism>
<proteinExistence type="predicted"/>
<feature type="non-terminal residue" evidence="4">
    <location>
        <position position="210"/>
    </location>
</feature>
<dbReference type="Proteomes" id="UP001163798">
    <property type="component" value="Unassembled WGS sequence"/>
</dbReference>
<evidence type="ECO:0000256" key="2">
    <source>
        <dbReference type="ARBA" id="ARBA00023242"/>
    </source>
</evidence>
<keyword evidence="2" id="KW-0539">Nucleus</keyword>
<dbReference type="SUPFAM" id="SSF47807">
    <property type="entry name" value="5' to 3' exonuclease, C-terminal subdomain"/>
    <property type="match status" value="1"/>
</dbReference>
<feature type="non-terminal residue" evidence="4">
    <location>
        <position position="1"/>
    </location>
</feature>
<feature type="compositionally biased region" description="Basic residues" evidence="3">
    <location>
        <begin position="201"/>
        <end position="210"/>
    </location>
</feature>
<feature type="region of interest" description="Disordered" evidence="3">
    <location>
        <begin position="152"/>
        <end position="210"/>
    </location>
</feature>
<gene>
    <name evidence="4" type="ORF">GGU10DRAFT_248520</name>
</gene>
<dbReference type="InterPro" id="IPR036279">
    <property type="entry name" value="5-3_exonuclease_C_sf"/>
</dbReference>
<dbReference type="PANTHER" id="PTHR16171:SF7">
    <property type="entry name" value="DNA REPAIR PROTEIN RAD2"/>
    <property type="match status" value="1"/>
</dbReference>
<evidence type="ECO:0000256" key="1">
    <source>
        <dbReference type="ARBA" id="ARBA00004123"/>
    </source>
</evidence>
<evidence type="ECO:0000313" key="5">
    <source>
        <dbReference type="Proteomes" id="UP001163798"/>
    </source>
</evidence>
<evidence type="ECO:0000256" key="3">
    <source>
        <dbReference type="SAM" id="MobiDB-lite"/>
    </source>
</evidence>
<keyword evidence="5" id="KW-1185">Reference proteome</keyword>
<protein>
    <submittedName>
        <fullName evidence="4">Uncharacterized protein</fullName>
    </submittedName>
</protein>
<dbReference type="GO" id="GO:0004520">
    <property type="term" value="F:DNA endonuclease activity"/>
    <property type="evidence" value="ECO:0007669"/>
    <property type="project" value="TreeGrafter"/>
</dbReference>
<feature type="compositionally biased region" description="Acidic residues" evidence="3">
    <location>
        <begin position="165"/>
        <end position="178"/>
    </location>
</feature>
<dbReference type="GO" id="GO:0003697">
    <property type="term" value="F:single-stranded DNA binding"/>
    <property type="evidence" value="ECO:0007669"/>
    <property type="project" value="TreeGrafter"/>
</dbReference>
<accession>A0AA38KCS1</accession>
<reference evidence="4" key="1">
    <citation type="submission" date="2022-08" db="EMBL/GenBank/DDBJ databases">
        <authorList>
            <consortium name="DOE Joint Genome Institute"/>
            <person name="Min B."/>
            <person name="Riley R."/>
            <person name="Sierra-Patev S."/>
            <person name="Naranjo-Ortiz M."/>
            <person name="Looney B."/>
            <person name="Konkel Z."/>
            <person name="Slot J.C."/>
            <person name="Sakamoto Y."/>
            <person name="Steenwyk J.L."/>
            <person name="Rokas A."/>
            <person name="Carro J."/>
            <person name="Camarero S."/>
            <person name="Ferreira P."/>
            <person name="Molpeceres G."/>
            <person name="Ruiz-Duenas F.J."/>
            <person name="Serrano A."/>
            <person name="Henrissat B."/>
            <person name="Drula E."/>
            <person name="Hughes K.W."/>
            <person name="Mata J.L."/>
            <person name="Ishikawa N.K."/>
            <person name="Vargas-Isla R."/>
            <person name="Ushijima S."/>
            <person name="Smith C.A."/>
            <person name="Ahrendt S."/>
            <person name="Andreopoulos W."/>
            <person name="He G."/>
            <person name="Labutti K."/>
            <person name="Lipzen A."/>
            <person name="Ng V."/>
            <person name="Sandor L."/>
            <person name="Barry K."/>
            <person name="Martinez A.T."/>
            <person name="Xiao Y."/>
            <person name="Gibbons J.G."/>
            <person name="Terashima K."/>
            <person name="Hibbett D.S."/>
            <person name="Grigoriev I.V."/>
        </authorList>
    </citation>
    <scope>NUCLEOTIDE SEQUENCE</scope>
    <source>
        <strain evidence="4">TFB10291</strain>
    </source>
</reference>
<dbReference type="AlphaFoldDB" id="A0AA38KCS1"/>
<feature type="compositionally biased region" description="Low complexity" evidence="3">
    <location>
        <begin position="155"/>
        <end position="164"/>
    </location>
</feature>
<evidence type="ECO:0000313" key="4">
    <source>
        <dbReference type="EMBL" id="KAJ3779651.1"/>
    </source>
</evidence>
<name>A0AA38KCS1_9AGAR</name>